<evidence type="ECO:0000256" key="2">
    <source>
        <dbReference type="ARBA" id="ARBA00022980"/>
    </source>
</evidence>
<dbReference type="GO" id="GO:0005840">
    <property type="term" value="C:ribosome"/>
    <property type="evidence" value="ECO:0007669"/>
    <property type="project" value="UniProtKB-KW"/>
</dbReference>
<dbReference type="SUPFAM" id="SSF55315">
    <property type="entry name" value="L30e-like"/>
    <property type="match status" value="1"/>
</dbReference>
<dbReference type="GO" id="GO:0006412">
    <property type="term" value="P:translation"/>
    <property type="evidence" value="ECO:0007669"/>
    <property type="project" value="InterPro"/>
</dbReference>
<feature type="domain" description="Ribosomal protein eL8/eL30/eS12/Gadd45" evidence="5">
    <location>
        <begin position="31"/>
        <end position="123"/>
    </location>
</feature>
<dbReference type="InterPro" id="IPR029064">
    <property type="entry name" value="Ribosomal_eL30-like_sf"/>
</dbReference>
<dbReference type="GO" id="GO:0003735">
    <property type="term" value="F:structural constituent of ribosome"/>
    <property type="evidence" value="ECO:0007669"/>
    <property type="project" value="InterPro"/>
</dbReference>
<keyword evidence="3 4" id="KW-0687">Ribonucleoprotein</keyword>
<dbReference type="PRINTS" id="PR00972">
    <property type="entry name" value="RIBSOMALS12E"/>
</dbReference>
<name>A0A7S4ITS2_9EUKA</name>
<evidence type="ECO:0000259" key="5">
    <source>
        <dbReference type="Pfam" id="PF01248"/>
    </source>
</evidence>
<dbReference type="InterPro" id="IPR004038">
    <property type="entry name" value="Ribosomal_eL8/eL30/eS12/Gad45"/>
</dbReference>
<evidence type="ECO:0000256" key="4">
    <source>
        <dbReference type="RuleBase" id="RU000670"/>
    </source>
</evidence>
<evidence type="ECO:0000256" key="1">
    <source>
        <dbReference type="ARBA" id="ARBA00005824"/>
    </source>
</evidence>
<protein>
    <recommendedName>
        <fullName evidence="4">40S ribosomal protein S12</fullName>
    </recommendedName>
</protein>
<evidence type="ECO:0000313" key="6">
    <source>
        <dbReference type="EMBL" id="CAE2239287.1"/>
    </source>
</evidence>
<evidence type="ECO:0000256" key="3">
    <source>
        <dbReference type="ARBA" id="ARBA00023274"/>
    </source>
</evidence>
<dbReference type="Pfam" id="PF01248">
    <property type="entry name" value="Ribosomal_L7Ae"/>
    <property type="match status" value="1"/>
</dbReference>
<sequence>MSEEGDAVMVEATPVADQEVVEEQIDLESALVEVLKKALIVNGLGRGLRECQKALEQGSVHLCILAADCNEPAYVSLITALCLEHGVKLLKVKKAKQLGEWAGLRKLDRDGNPRKVVSSSCVVIKNYGEESKYLTFLLNYLENNQEA</sequence>
<proteinExistence type="inferred from homology"/>
<dbReference type="PANTHER" id="PTHR11843">
    <property type="entry name" value="40S RIBOSOMAL PROTEIN S12"/>
    <property type="match status" value="1"/>
</dbReference>
<keyword evidence="2 4" id="KW-0689">Ribosomal protein</keyword>
<dbReference type="EMBL" id="HBKP01024203">
    <property type="protein sequence ID" value="CAE2239287.1"/>
    <property type="molecule type" value="Transcribed_RNA"/>
</dbReference>
<dbReference type="InterPro" id="IPR000530">
    <property type="entry name" value="Ribosomal_eS12"/>
</dbReference>
<gene>
    <name evidence="6" type="ORF">VSP0166_LOCUS16887</name>
</gene>
<reference evidence="6" key="1">
    <citation type="submission" date="2021-01" db="EMBL/GenBank/DDBJ databases">
        <authorList>
            <person name="Corre E."/>
            <person name="Pelletier E."/>
            <person name="Niang G."/>
            <person name="Scheremetjew M."/>
            <person name="Finn R."/>
            <person name="Kale V."/>
            <person name="Holt S."/>
            <person name="Cochrane G."/>
            <person name="Meng A."/>
            <person name="Brown T."/>
            <person name="Cohen L."/>
        </authorList>
    </citation>
    <scope>NUCLEOTIDE SEQUENCE</scope>
    <source>
        <strain evidence="6">DIVA3 518/3/11/1/6</strain>
    </source>
</reference>
<accession>A0A7S4ITS2</accession>
<dbReference type="GO" id="GO:1990904">
    <property type="term" value="C:ribonucleoprotein complex"/>
    <property type="evidence" value="ECO:0007669"/>
    <property type="project" value="UniProtKB-KW"/>
</dbReference>
<comment type="similarity">
    <text evidence="1 4">Belongs to the eukaryotic ribosomal protein eS12 family.</text>
</comment>
<organism evidence="6">
    <name type="scientific">Vannella robusta</name>
    <dbReference type="NCBI Taxonomy" id="1487602"/>
    <lineage>
        <taxon>Eukaryota</taxon>
        <taxon>Amoebozoa</taxon>
        <taxon>Discosea</taxon>
        <taxon>Flabellinia</taxon>
        <taxon>Vannellidae</taxon>
        <taxon>Vannella</taxon>
    </lineage>
</organism>
<dbReference type="Gene3D" id="3.30.1330.30">
    <property type="match status" value="1"/>
</dbReference>
<dbReference type="AlphaFoldDB" id="A0A7S4ITS2"/>